<evidence type="ECO:0000259" key="2">
    <source>
        <dbReference type="PROSITE" id="PS50112"/>
    </source>
</evidence>
<comment type="caution">
    <text evidence="3">The sequence shown here is derived from an EMBL/GenBank/DDBJ whole genome shotgun (WGS) entry which is preliminary data.</text>
</comment>
<feature type="domain" description="PAS" evidence="2">
    <location>
        <begin position="435"/>
        <end position="487"/>
    </location>
</feature>
<proteinExistence type="predicted"/>
<dbReference type="SUPFAM" id="SSF55785">
    <property type="entry name" value="PYP-like sensor domain (PAS domain)"/>
    <property type="match status" value="1"/>
</dbReference>
<feature type="transmembrane region" description="Helical" evidence="1">
    <location>
        <begin position="98"/>
        <end position="116"/>
    </location>
</feature>
<feature type="transmembrane region" description="Helical" evidence="1">
    <location>
        <begin position="36"/>
        <end position="53"/>
    </location>
</feature>
<dbReference type="Gene3D" id="3.30.450.20">
    <property type="entry name" value="PAS domain"/>
    <property type="match status" value="1"/>
</dbReference>
<feature type="non-terminal residue" evidence="3">
    <location>
        <position position="602"/>
    </location>
</feature>
<dbReference type="InterPro" id="IPR000014">
    <property type="entry name" value="PAS"/>
</dbReference>
<dbReference type="PROSITE" id="PS50112">
    <property type="entry name" value="PAS"/>
    <property type="match status" value="1"/>
</dbReference>
<dbReference type="CDD" id="cd00130">
    <property type="entry name" value="PAS"/>
    <property type="match status" value="1"/>
</dbReference>
<sequence>MPLVAVAFHSLLNNHLPAIAVQGTSAFTDLLQMRSSLALSTLAITLAMLCSGGSTSGRRLCRGVGVGVVIVGLLSQLALWLPELGMLRVASKPDSTGVANLFSIMLGIAALLLPALPERPRSLLDRPSLVVGIVGTLMTCLSWYLLSLQSIEAMTRQSDLLLSKAGQGMERSLKDQVALLQSLSERRRMLDAPSADRLWAQDADSYLRVFPGIRLIGLLDSQLEPHLMHMRDAAAGNWLAHFLQSPRHRDWLSDALRGSTSNMSHVERFDGFTAAMLVMPLHLPDGDGVLVAGLDLSVLLSNILDSDQSGFILRVYEGDRLVFGSRPDQSQPFAMPVGELDAQFEHGMNWRLVSYLEDPQQWASMTFLPALVMLLGLGLSFFLMVSQRLVSLTTERNERLRHINQKLEDSLQQQASLQALNQRIMKFSMDVLCSMDEQGCFTQLSPSCTTVFGYAPQELIGQRYLDYIVPEERERTQAEVRAIVDGSSNQPIRNRLLRKDGHIVHLLWSADWSANDRTLFAIAHDVTRLVHNEAYIEDQRDILGMISTNQGQAGILRAICLMAEEQDPGALCTLQLIDRERRTLLLGAAPSLPEALRHDHDN</sequence>
<feature type="transmembrane region" description="Helical" evidence="1">
    <location>
        <begin position="60"/>
        <end position="78"/>
    </location>
</feature>
<evidence type="ECO:0000313" key="3">
    <source>
        <dbReference type="EMBL" id="KAE8237740.1"/>
    </source>
</evidence>
<keyword evidence="1" id="KW-1133">Transmembrane helix</keyword>
<organism evidence="3 4">
    <name type="scientific">Tilletia caries</name>
    <name type="common">wheat bunt fungus</name>
    <dbReference type="NCBI Taxonomy" id="13290"/>
    <lineage>
        <taxon>Eukaryota</taxon>
        <taxon>Fungi</taxon>
        <taxon>Dikarya</taxon>
        <taxon>Basidiomycota</taxon>
        <taxon>Ustilaginomycotina</taxon>
        <taxon>Exobasidiomycetes</taxon>
        <taxon>Tilletiales</taxon>
        <taxon>Tilletiaceae</taxon>
        <taxon>Tilletia</taxon>
    </lineage>
</organism>
<dbReference type="NCBIfam" id="TIGR00229">
    <property type="entry name" value="sensory_box"/>
    <property type="match status" value="1"/>
</dbReference>
<protein>
    <recommendedName>
        <fullName evidence="2">PAS domain-containing protein</fullName>
    </recommendedName>
</protein>
<reference evidence="3" key="1">
    <citation type="submission" date="2016-04" db="EMBL/GenBank/DDBJ databases">
        <authorList>
            <person name="Nguyen H.D."/>
            <person name="Kesanakurti P."/>
            <person name="Cullis J."/>
            <person name="Levesque C.A."/>
            <person name="Hambleton S."/>
        </authorList>
    </citation>
    <scope>NUCLEOTIDE SEQUENCE</scope>
    <source>
        <strain evidence="3">DAOMC 238032</strain>
    </source>
</reference>
<evidence type="ECO:0000256" key="1">
    <source>
        <dbReference type="SAM" id="Phobius"/>
    </source>
</evidence>
<dbReference type="Pfam" id="PF08447">
    <property type="entry name" value="PAS_3"/>
    <property type="match status" value="1"/>
</dbReference>
<name>A0A8T8SDK6_9BASI</name>
<gene>
    <name evidence="3" type="ORF">A4X03_0g9047</name>
</gene>
<evidence type="ECO:0000313" key="4">
    <source>
        <dbReference type="Proteomes" id="UP000077671"/>
    </source>
</evidence>
<reference evidence="3" key="2">
    <citation type="journal article" date="2019" name="IMA Fungus">
        <title>Genome sequencing and comparison of five Tilletia species to identify candidate genes for the detection of regulated species infecting wheat.</title>
        <authorList>
            <person name="Nguyen H.D.T."/>
            <person name="Sultana T."/>
            <person name="Kesanakurti P."/>
            <person name="Hambleton S."/>
        </authorList>
    </citation>
    <scope>NUCLEOTIDE SEQUENCE</scope>
    <source>
        <strain evidence="3">DAOMC 238032</strain>
    </source>
</reference>
<accession>A0A8T8SDK6</accession>
<keyword evidence="1" id="KW-0472">Membrane</keyword>
<keyword evidence="1" id="KW-0812">Transmembrane</keyword>
<dbReference type="InterPro" id="IPR013655">
    <property type="entry name" value="PAS_fold_3"/>
</dbReference>
<dbReference type="AlphaFoldDB" id="A0A8T8SDK6"/>
<dbReference type="InterPro" id="IPR035965">
    <property type="entry name" value="PAS-like_dom_sf"/>
</dbReference>
<dbReference type="SMART" id="SM00091">
    <property type="entry name" value="PAS"/>
    <property type="match status" value="1"/>
</dbReference>
<dbReference type="EMBL" id="LWDD02003227">
    <property type="protein sequence ID" value="KAE8237740.1"/>
    <property type="molecule type" value="Genomic_DNA"/>
</dbReference>
<feature type="transmembrane region" description="Helical" evidence="1">
    <location>
        <begin position="362"/>
        <end position="385"/>
    </location>
</feature>
<feature type="transmembrane region" description="Helical" evidence="1">
    <location>
        <begin position="128"/>
        <end position="146"/>
    </location>
</feature>
<dbReference type="Proteomes" id="UP000077671">
    <property type="component" value="Unassembled WGS sequence"/>
</dbReference>